<proteinExistence type="predicted"/>
<dbReference type="EMBL" id="JABSXK010000001">
    <property type="protein sequence ID" value="NRV07139.1"/>
    <property type="molecule type" value="Genomic_DNA"/>
</dbReference>
<comment type="caution">
    <text evidence="2">The sequence shown here is derived from an EMBL/GenBank/DDBJ whole genome shotgun (WGS) entry which is preliminary data.</text>
</comment>
<dbReference type="SUPFAM" id="SSF56281">
    <property type="entry name" value="Metallo-hydrolase/oxidoreductase"/>
    <property type="match status" value="1"/>
</dbReference>
<gene>
    <name evidence="2" type="ORF">DFH45_000102</name>
</gene>
<keyword evidence="2" id="KW-0378">Hydrolase</keyword>
<dbReference type="Gene3D" id="3.60.15.10">
    <property type="entry name" value="Ribonuclease Z/Hydroxyacylglutathione hydrolase-like"/>
    <property type="match status" value="1"/>
</dbReference>
<organism evidence="2 3">
    <name type="scientific">Clostridium beijerinckii</name>
    <name type="common">Clostridium MP</name>
    <dbReference type="NCBI Taxonomy" id="1520"/>
    <lineage>
        <taxon>Bacteria</taxon>
        <taxon>Bacillati</taxon>
        <taxon>Bacillota</taxon>
        <taxon>Clostridia</taxon>
        <taxon>Eubacteriales</taxon>
        <taxon>Clostridiaceae</taxon>
        <taxon>Clostridium</taxon>
    </lineage>
</organism>
<dbReference type="Pfam" id="PF00753">
    <property type="entry name" value="Lactamase_B"/>
    <property type="match status" value="1"/>
</dbReference>
<dbReference type="RefSeq" id="WP_077306016.1">
    <property type="nucleotide sequence ID" value="NZ_CP016090.1"/>
</dbReference>
<protein>
    <submittedName>
        <fullName evidence="2">Beta-lactamase superfamily II metal-dependent hydrolase</fullName>
    </submittedName>
</protein>
<dbReference type="InterPro" id="IPR052159">
    <property type="entry name" value="Competence_DNA_uptake"/>
</dbReference>
<dbReference type="InterPro" id="IPR036866">
    <property type="entry name" value="RibonucZ/Hydroxyglut_hydro"/>
</dbReference>
<accession>A0A9Q5D7S9</accession>
<evidence type="ECO:0000313" key="2">
    <source>
        <dbReference type="EMBL" id="NRV07139.1"/>
    </source>
</evidence>
<dbReference type="Proteomes" id="UP000821656">
    <property type="component" value="Unassembled WGS sequence"/>
</dbReference>
<dbReference type="PANTHER" id="PTHR30619">
    <property type="entry name" value="DNA INTERNALIZATION/COMPETENCE PROTEIN COMEC/REC2"/>
    <property type="match status" value="1"/>
</dbReference>
<evidence type="ECO:0000313" key="3">
    <source>
        <dbReference type="Proteomes" id="UP000821656"/>
    </source>
</evidence>
<name>A0A9Q5D7S9_CLOBE</name>
<dbReference type="AlphaFoldDB" id="A0A9Q5D7S9"/>
<feature type="domain" description="Metallo-beta-lactamase" evidence="1">
    <location>
        <begin position="13"/>
        <end position="78"/>
    </location>
</feature>
<evidence type="ECO:0000259" key="1">
    <source>
        <dbReference type="Pfam" id="PF00753"/>
    </source>
</evidence>
<dbReference type="GO" id="GO:0016787">
    <property type="term" value="F:hydrolase activity"/>
    <property type="evidence" value="ECO:0007669"/>
    <property type="project" value="UniProtKB-KW"/>
</dbReference>
<dbReference type="PANTHER" id="PTHR30619:SF1">
    <property type="entry name" value="RECOMBINATION PROTEIN 2"/>
    <property type="match status" value="1"/>
</dbReference>
<reference evidence="2" key="1">
    <citation type="submission" date="2020-05" db="EMBL/GenBank/DDBJ databases">
        <title>Genomic insights into acetone-butanol-ethanol (ABE) fermentation by sequencing solventogenic clostridia strains.</title>
        <authorList>
            <person name="Brown S."/>
        </authorList>
    </citation>
    <scope>NUCLEOTIDE SEQUENCE</scope>
    <source>
        <strain evidence="2">DJ126</strain>
    </source>
</reference>
<sequence>MLIEMFPAKSGDSFLVSFGENIKEHMIIDSGFKDTYDNYLKEKLEKLSKDGHSINLLVITHIDKDHIGGALELLKTNGHSENPKIIKIKEIWHNSYRQLELNCNNGISNTQDHNEILQSIILNGQSMINNQKGKISASQGSMLSSYILENGYKWNGAYDGKAIVINNYERLVMSDDIRLIVLSPTGESLEKLKKRWRKELERKKSGFQFEDGKLFDDAYEFFMMRQDEKSDYGIKRKISAMESFSIDLTKPVELDTSETNESSIAFIIEYKTHKVLFLGDSNPKIITTSLLELKEKENYDMNFDLVKISHHGSPHNTNMELLDVISSSRWVVSGNGEHGNPNIDVIKLILNSNREIKKKLYFNYHSDWIDLLNNEFLMSEYRYEVITPQIGESISIVLEG</sequence>
<dbReference type="InterPro" id="IPR001279">
    <property type="entry name" value="Metallo-B-lactamas"/>
</dbReference>